<organism evidence="5 6">
    <name type="scientific">Vitis vinifera</name>
    <name type="common">Grape</name>
    <dbReference type="NCBI Taxonomy" id="29760"/>
    <lineage>
        <taxon>Eukaryota</taxon>
        <taxon>Viridiplantae</taxon>
        <taxon>Streptophyta</taxon>
        <taxon>Embryophyta</taxon>
        <taxon>Tracheophyta</taxon>
        <taxon>Spermatophyta</taxon>
        <taxon>Magnoliopsida</taxon>
        <taxon>eudicotyledons</taxon>
        <taxon>Gunneridae</taxon>
        <taxon>Pentapetalae</taxon>
        <taxon>rosids</taxon>
        <taxon>Vitales</taxon>
        <taxon>Vitaceae</taxon>
        <taxon>Viteae</taxon>
        <taxon>Vitis</taxon>
    </lineage>
</organism>
<dbReference type="SUPFAM" id="SSF52279">
    <property type="entry name" value="Beta-D-glucan exohydrolase, C-terminal domain"/>
    <property type="match status" value="1"/>
</dbReference>
<dbReference type="Gene3D" id="3.40.50.1700">
    <property type="entry name" value="Glycoside hydrolase family 3 C-terminal domain"/>
    <property type="match status" value="1"/>
</dbReference>
<keyword evidence="3" id="KW-0326">Glycosidase</keyword>
<evidence type="ECO:0000313" key="6">
    <source>
        <dbReference type="Proteomes" id="UP001227230"/>
    </source>
</evidence>
<dbReference type="Proteomes" id="UP001227230">
    <property type="component" value="Chromosome 10"/>
</dbReference>
<dbReference type="Gene3D" id="2.60.40.10">
    <property type="entry name" value="Immunoglobulins"/>
    <property type="match status" value="1"/>
</dbReference>
<dbReference type="InterPro" id="IPR036962">
    <property type="entry name" value="Glyco_hydro_3_N_sf"/>
</dbReference>
<keyword evidence="1" id="KW-0732">Signal</keyword>
<feature type="domain" description="Fibronectin type III-like" evidence="4">
    <location>
        <begin position="531"/>
        <end position="601"/>
    </location>
</feature>
<dbReference type="InterPro" id="IPR002772">
    <property type="entry name" value="Glyco_hydro_3_C"/>
</dbReference>
<dbReference type="InterPro" id="IPR036881">
    <property type="entry name" value="Glyco_hydro_3_C_sf"/>
</dbReference>
<dbReference type="Pfam" id="PF00933">
    <property type="entry name" value="Glyco_hydro_3"/>
    <property type="match status" value="1"/>
</dbReference>
<evidence type="ECO:0000313" key="5">
    <source>
        <dbReference type="EMBL" id="WJZ96706.1"/>
    </source>
</evidence>
<dbReference type="PANTHER" id="PTHR42721">
    <property type="entry name" value="SUGAR HYDROLASE-RELATED"/>
    <property type="match status" value="1"/>
</dbReference>
<evidence type="ECO:0000256" key="1">
    <source>
        <dbReference type="ARBA" id="ARBA00022729"/>
    </source>
</evidence>
<dbReference type="SMART" id="SM01217">
    <property type="entry name" value="Fn3_like"/>
    <property type="match status" value="1"/>
</dbReference>
<sequence length="612" mass="67707">MGKRLRDTRRRSLCSWHVSLCSWQDVVGTEDADLNSRPLKVSACCKHYAAYDLENWGGTDRFSFDARVTEQDMLESFLPPFEMCIKDGDVSSVMCSYNRVNGIPACADPKLLRDTIRGELGFHGYIVSDCDAIQVMVNYHKYLEDTPEDAVEQSLKAGMDLNCGLYYEAYAENAVMQGKAREEDVDTSLRNLYIVLTQVGFFDGIPSYESLDKKDLCTKEHIELAADAARQGIVLLKNINETLPLDPAKLKNLALIGPHANATIEMLGNYAGVPCQYSSPLDGFSAYGKVTYEMGCNNVTCDNKTFIMPAVEASKNADATILLVGLDKTVEGEGLDRNDLLLPGYQTELILQVIVASKGPIILVIMSGSAVDISFSKTDDRVKAILWAGYPGEEGGRAIADVVYGKYNPGGRLPLTWHQNDYLSMLPMTSMSLRPVNNYPGRTYKFFNGSVVYPFGHGLSYTKFNYTLRSSNMSFNIKLGEDIPYRDMEYYMANNTEKPPCPAILIADFSCKDHFELDIEVKNIGAKHGNEVVLVYSKPPTGIVGTHAKQVIGFKRVFVPAGGSQNVKFEFNVCKSLGIVGYNAYKLLPSGEHKIIIGDSPTSLPIDISFQK</sequence>
<dbReference type="Gene3D" id="3.20.20.300">
    <property type="entry name" value="Glycoside hydrolase, family 3, N-terminal domain"/>
    <property type="match status" value="1"/>
</dbReference>
<dbReference type="EMBL" id="CP126657">
    <property type="protein sequence ID" value="WJZ96706.1"/>
    <property type="molecule type" value="Genomic_DNA"/>
</dbReference>
<dbReference type="InterPro" id="IPR001764">
    <property type="entry name" value="Glyco_hydro_3_N"/>
</dbReference>
<dbReference type="Pfam" id="PF14310">
    <property type="entry name" value="Fn3-like"/>
    <property type="match status" value="1"/>
</dbReference>
<reference evidence="5 6" key="1">
    <citation type="journal article" date="2023" name="Hortic Res">
        <title>The complete reference genome for grapevine (Vitis vinifera L.) genetics and breeding.</title>
        <authorList>
            <person name="Shi X."/>
            <person name="Cao S."/>
            <person name="Wang X."/>
            <person name="Huang S."/>
            <person name="Wang Y."/>
            <person name="Liu Z."/>
            <person name="Liu W."/>
            <person name="Leng X."/>
            <person name="Peng Y."/>
            <person name="Wang N."/>
            <person name="Wang Y."/>
            <person name="Ma Z."/>
            <person name="Xu X."/>
            <person name="Zhang F."/>
            <person name="Xue H."/>
            <person name="Zhong H."/>
            <person name="Wang Y."/>
            <person name="Zhang K."/>
            <person name="Velt A."/>
            <person name="Avia K."/>
            <person name="Holtgrawe D."/>
            <person name="Grimplet J."/>
            <person name="Matus J.T."/>
            <person name="Ware D."/>
            <person name="Wu X."/>
            <person name="Wang H."/>
            <person name="Liu C."/>
            <person name="Fang Y."/>
            <person name="Rustenholz C."/>
            <person name="Cheng Z."/>
            <person name="Xiao H."/>
            <person name="Zhou Y."/>
        </authorList>
    </citation>
    <scope>NUCLEOTIDE SEQUENCE [LARGE SCALE GENOMIC DNA]</scope>
    <source>
        <strain evidence="6">cv. Pinot noir / PN40024</strain>
        <tissue evidence="5">Leaf</tissue>
    </source>
</reference>
<dbReference type="SUPFAM" id="SSF51445">
    <property type="entry name" value="(Trans)glycosidases"/>
    <property type="match status" value="1"/>
</dbReference>
<dbReference type="InterPro" id="IPR026891">
    <property type="entry name" value="Fn3-like"/>
</dbReference>
<dbReference type="Pfam" id="PF01915">
    <property type="entry name" value="Glyco_hydro_3_C"/>
    <property type="match status" value="1"/>
</dbReference>
<dbReference type="InterPro" id="IPR013783">
    <property type="entry name" value="Ig-like_fold"/>
</dbReference>
<name>A0ABY9CNF9_VITVI</name>
<dbReference type="InterPro" id="IPR017853">
    <property type="entry name" value="GH"/>
</dbReference>
<evidence type="ECO:0000256" key="3">
    <source>
        <dbReference type="ARBA" id="ARBA00023295"/>
    </source>
</evidence>
<keyword evidence="6" id="KW-1185">Reference proteome</keyword>
<gene>
    <name evidence="5" type="ORF">VitviT2T_015364</name>
</gene>
<dbReference type="PANTHER" id="PTHR42721:SF11">
    <property type="entry name" value="BETA-D-XYLOSIDASE 5-RELATED"/>
    <property type="match status" value="1"/>
</dbReference>
<protein>
    <recommendedName>
        <fullName evidence="4">Fibronectin type III-like domain-containing protein</fullName>
    </recommendedName>
</protein>
<accession>A0ABY9CNF9</accession>
<evidence type="ECO:0000256" key="2">
    <source>
        <dbReference type="ARBA" id="ARBA00022801"/>
    </source>
</evidence>
<keyword evidence="2" id="KW-0378">Hydrolase</keyword>
<dbReference type="InterPro" id="IPR044993">
    <property type="entry name" value="BXL"/>
</dbReference>
<proteinExistence type="predicted"/>
<evidence type="ECO:0000259" key="4">
    <source>
        <dbReference type="SMART" id="SM01217"/>
    </source>
</evidence>